<proteinExistence type="inferred from homology"/>
<evidence type="ECO:0000256" key="3">
    <source>
        <dbReference type="ARBA" id="ARBA00022471"/>
    </source>
</evidence>
<organism evidence="7 8">
    <name type="scientific">Hibiscus sabdariffa</name>
    <name type="common">roselle</name>
    <dbReference type="NCBI Taxonomy" id="183260"/>
    <lineage>
        <taxon>Eukaryota</taxon>
        <taxon>Viridiplantae</taxon>
        <taxon>Streptophyta</taxon>
        <taxon>Embryophyta</taxon>
        <taxon>Tracheophyta</taxon>
        <taxon>Spermatophyta</taxon>
        <taxon>Magnoliopsida</taxon>
        <taxon>eudicotyledons</taxon>
        <taxon>Gunneridae</taxon>
        <taxon>Pentapetalae</taxon>
        <taxon>rosids</taxon>
        <taxon>malvids</taxon>
        <taxon>Malvales</taxon>
        <taxon>Malvaceae</taxon>
        <taxon>Malvoideae</taxon>
        <taxon>Hibiscus</taxon>
    </lineage>
</organism>
<dbReference type="InterPro" id="IPR010264">
    <property type="entry name" value="Self-incomp_S1"/>
</dbReference>
<protein>
    <recommendedName>
        <fullName evidence="6">S-protein homolog</fullName>
    </recommendedName>
</protein>
<reference evidence="7 8" key="1">
    <citation type="journal article" date="2024" name="G3 (Bethesda)">
        <title>Genome assembly of Hibiscus sabdariffa L. provides insights into metabolisms of medicinal natural products.</title>
        <authorList>
            <person name="Kim T."/>
        </authorList>
    </citation>
    <scope>NUCLEOTIDE SEQUENCE [LARGE SCALE GENOMIC DNA]</scope>
    <source>
        <strain evidence="7">TK-2024</strain>
        <tissue evidence="7">Old leaves</tissue>
    </source>
</reference>
<evidence type="ECO:0000313" key="7">
    <source>
        <dbReference type="EMBL" id="KAK8508631.1"/>
    </source>
</evidence>
<evidence type="ECO:0000256" key="4">
    <source>
        <dbReference type="ARBA" id="ARBA00022525"/>
    </source>
</evidence>
<evidence type="ECO:0000313" key="8">
    <source>
        <dbReference type="Proteomes" id="UP001472677"/>
    </source>
</evidence>
<dbReference type="PANTHER" id="PTHR31232:SF43">
    <property type="entry name" value="S-PROTEIN HOMOLOG 29-RELATED"/>
    <property type="match status" value="1"/>
</dbReference>
<keyword evidence="5" id="KW-0732">Signal</keyword>
<keyword evidence="8" id="KW-1185">Reference proteome</keyword>
<dbReference type="PANTHER" id="PTHR31232">
    <property type="match status" value="1"/>
</dbReference>
<name>A0ABR2BNL2_9ROSI</name>
<sequence>MPFCSSSEANMNPLSISIILLLYLTSLSVVSRAGLLPHKVQVLIYNDLAQGTDFIVHCKSKDDDLGVRHIAYGNYFQFNFRPNYFGGTLFFCSMQWNGTMHWFDIYVQARDEVICDRCVWKVGTEGPCLLAYYTTCYKWRSQTQFN</sequence>
<dbReference type="Pfam" id="PF05938">
    <property type="entry name" value="Self-incomp_S1"/>
    <property type="match status" value="1"/>
</dbReference>
<keyword evidence="3 6" id="KW-0713">Self-incompatibility</keyword>
<evidence type="ECO:0000256" key="2">
    <source>
        <dbReference type="ARBA" id="ARBA00005581"/>
    </source>
</evidence>
<comment type="caution">
    <text evidence="7">The sequence shown here is derived from an EMBL/GenBank/DDBJ whole genome shotgun (WGS) entry which is preliminary data.</text>
</comment>
<comment type="similarity">
    <text evidence="2 6">Belongs to the plant self-incompatibility (S1) protein family.</text>
</comment>
<evidence type="ECO:0000256" key="6">
    <source>
        <dbReference type="RuleBase" id="RU367044"/>
    </source>
</evidence>
<dbReference type="EMBL" id="JBBPBM010000098">
    <property type="protein sequence ID" value="KAK8508631.1"/>
    <property type="molecule type" value="Genomic_DNA"/>
</dbReference>
<comment type="subcellular location">
    <subcellularLocation>
        <location evidence="1 6">Secreted</location>
    </subcellularLocation>
</comment>
<gene>
    <name evidence="7" type="ORF">V6N12_032628</name>
</gene>
<accession>A0ABR2BNL2</accession>
<evidence type="ECO:0000256" key="1">
    <source>
        <dbReference type="ARBA" id="ARBA00004613"/>
    </source>
</evidence>
<dbReference type="Proteomes" id="UP001472677">
    <property type="component" value="Unassembled WGS sequence"/>
</dbReference>
<keyword evidence="4 6" id="KW-0964">Secreted</keyword>
<evidence type="ECO:0000256" key="5">
    <source>
        <dbReference type="ARBA" id="ARBA00022729"/>
    </source>
</evidence>